<organism evidence="8 9">
    <name type="scientific">Capsulimonas corticalis</name>
    <dbReference type="NCBI Taxonomy" id="2219043"/>
    <lineage>
        <taxon>Bacteria</taxon>
        <taxon>Bacillati</taxon>
        <taxon>Armatimonadota</taxon>
        <taxon>Armatimonadia</taxon>
        <taxon>Capsulimonadales</taxon>
        <taxon>Capsulimonadaceae</taxon>
        <taxon>Capsulimonas</taxon>
    </lineage>
</organism>
<keyword evidence="4" id="KW-0812">Transmembrane</keyword>
<dbReference type="AlphaFoldDB" id="A0A402D366"/>
<keyword evidence="9" id="KW-1185">Reference proteome</keyword>
<evidence type="ECO:0000313" key="9">
    <source>
        <dbReference type="Proteomes" id="UP000287394"/>
    </source>
</evidence>
<evidence type="ECO:0000256" key="1">
    <source>
        <dbReference type="ARBA" id="ARBA00004370"/>
    </source>
</evidence>
<evidence type="ECO:0000256" key="3">
    <source>
        <dbReference type="ARBA" id="ARBA00022618"/>
    </source>
</evidence>
<comment type="subcellular location">
    <subcellularLocation>
        <location evidence="1">Membrane</location>
    </subcellularLocation>
</comment>
<dbReference type="GO" id="GO:0051301">
    <property type="term" value="P:cell division"/>
    <property type="evidence" value="ECO:0007669"/>
    <property type="project" value="UniProtKB-KW"/>
</dbReference>
<name>A0A402D366_9BACT</name>
<dbReference type="PROSITE" id="PS51779">
    <property type="entry name" value="POTRA"/>
    <property type="match status" value="1"/>
</dbReference>
<dbReference type="RefSeq" id="WP_165864527.1">
    <property type="nucleotide sequence ID" value="NZ_AP025739.1"/>
</dbReference>
<proteinExistence type="predicted"/>
<accession>A0A402D366</accession>
<keyword evidence="3" id="KW-0132">Cell division</keyword>
<evidence type="ECO:0000256" key="7">
    <source>
        <dbReference type="ARBA" id="ARBA00023306"/>
    </source>
</evidence>
<evidence type="ECO:0000256" key="5">
    <source>
        <dbReference type="ARBA" id="ARBA00022989"/>
    </source>
</evidence>
<protein>
    <submittedName>
        <fullName evidence="8">Uncharacterized protein</fullName>
    </submittedName>
</protein>
<evidence type="ECO:0000256" key="4">
    <source>
        <dbReference type="ARBA" id="ARBA00022692"/>
    </source>
</evidence>
<keyword evidence="7" id="KW-0131">Cell cycle</keyword>
<dbReference type="InterPro" id="IPR034746">
    <property type="entry name" value="POTRA"/>
</dbReference>
<keyword evidence="6" id="KW-0472">Membrane</keyword>
<gene>
    <name evidence="8" type="ORF">CCAX7_005320</name>
</gene>
<dbReference type="GO" id="GO:0005886">
    <property type="term" value="C:plasma membrane"/>
    <property type="evidence" value="ECO:0007669"/>
    <property type="project" value="TreeGrafter"/>
</dbReference>
<sequence length="275" mass="30548">MHKPTHTSRSGRIGVTPPGKRRANRRRRNWHRIIRRCCAVLLVAEALGLLLANPYLRVTHVRIEGLQTLPGDQVFAEAQVPNKTNIFLMAARQPFVKRLQKDPVIDHVSRAIELPRTLVLTVAERQPYTVLSANGGYYVLDRKQVPFRLVDEPPKGIPVLALQGDMDPGALALGKPIRADWLTQAYKLIALLGAKKNLEAQSIKVDQNANLCLNRKDNLQIKLGQPEELPEKLAVAQETVTAAGENAGARIAYIDVSCPSQPALMPRQQSRPAKR</sequence>
<evidence type="ECO:0000256" key="6">
    <source>
        <dbReference type="ARBA" id="ARBA00023136"/>
    </source>
</evidence>
<dbReference type="InterPro" id="IPR050487">
    <property type="entry name" value="FtsQ_DivIB"/>
</dbReference>
<keyword evidence="2" id="KW-1003">Cell membrane</keyword>
<dbReference type="InterPro" id="IPR013685">
    <property type="entry name" value="POTRA_FtsQ_type"/>
</dbReference>
<evidence type="ECO:0000313" key="8">
    <source>
        <dbReference type="EMBL" id="BDI28481.1"/>
    </source>
</evidence>
<dbReference type="EMBL" id="AP025739">
    <property type="protein sequence ID" value="BDI28481.1"/>
    <property type="molecule type" value="Genomic_DNA"/>
</dbReference>
<dbReference type="Pfam" id="PF08478">
    <property type="entry name" value="POTRA_1"/>
    <property type="match status" value="1"/>
</dbReference>
<reference evidence="8 9" key="1">
    <citation type="journal article" date="2019" name="Int. J. Syst. Evol. Microbiol.">
        <title>Capsulimonas corticalis gen. nov., sp. nov., an aerobic capsulated bacterium, of a novel bacterial order, Capsulimonadales ord. nov., of the class Armatimonadia of the phylum Armatimonadetes.</title>
        <authorList>
            <person name="Li J."/>
            <person name="Kudo C."/>
            <person name="Tonouchi A."/>
        </authorList>
    </citation>
    <scope>NUCLEOTIDE SEQUENCE [LARGE SCALE GENOMIC DNA]</scope>
    <source>
        <strain evidence="8 9">AX-7</strain>
    </source>
</reference>
<dbReference type="PANTHER" id="PTHR37820">
    <property type="entry name" value="CELL DIVISION PROTEIN DIVIB"/>
    <property type="match status" value="1"/>
</dbReference>
<keyword evidence="5" id="KW-1133">Transmembrane helix</keyword>
<evidence type="ECO:0000256" key="2">
    <source>
        <dbReference type="ARBA" id="ARBA00022475"/>
    </source>
</evidence>
<dbReference type="Proteomes" id="UP000287394">
    <property type="component" value="Chromosome"/>
</dbReference>
<dbReference type="KEGG" id="ccot:CCAX7_005320"/>
<dbReference type="PANTHER" id="PTHR37820:SF1">
    <property type="entry name" value="CELL DIVISION PROTEIN FTSQ"/>
    <property type="match status" value="1"/>
</dbReference>